<feature type="transmembrane region" description="Helical" evidence="8">
    <location>
        <begin position="75"/>
        <end position="99"/>
    </location>
</feature>
<comment type="similarity">
    <text evidence="2">Belongs to the amino acid-polyamine-organocation (APC) superfamily. Spore germination protein (SGP) (TC 2.A.3.9) family.</text>
</comment>
<keyword evidence="4" id="KW-0309">Germination</keyword>
<evidence type="ECO:0000256" key="7">
    <source>
        <dbReference type="ARBA" id="ARBA00023136"/>
    </source>
</evidence>
<keyword evidence="3" id="KW-0813">Transport</keyword>
<keyword evidence="6 8" id="KW-1133">Transmembrane helix</keyword>
<protein>
    <submittedName>
        <fullName evidence="9">GerAB/ArcD/ProY family transporter</fullName>
    </submittedName>
</protein>
<name>A0ABV8JYT2_9BACL</name>
<reference evidence="10" key="1">
    <citation type="journal article" date="2019" name="Int. J. Syst. Evol. Microbiol.">
        <title>The Global Catalogue of Microorganisms (GCM) 10K type strain sequencing project: providing services to taxonomists for standard genome sequencing and annotation.</title>
        <authorList>
            <consortium name="The Broad Institute Genomics Platform"/>
            <consortium name="The Broad Institute Genome Sequencing Center for Infectious Disease"/>
            <person name="Wu L."/>
            <person name="Ma J."/>
        </authorList>
    </citation>
    <scope>NUCLEOTIDE SEQUENCE [LARGE SCALE GENOMIC DNA]</scope>
    <source>
        <strain evidence="10">IBRC-M 10987</strain>
    </source>
</reference>
<feature type="transmembrane region" description="Helical" evidence="8">
    <location>
        <begin position="119"/>
        <end position="136"/>
    </location>
</feature>
<dbReference type="EMBL" id="JBHSAM010000001">
    <property type="protein sequence ID" value="MFC4098075.1"/>
    <property type="molecule type" value="Genomic_DNA"/>
</dbReference>
<gene>
    <name evidence="9" type="ORF">ACFOZ8_00200</name>
</gene>
<evidence type="ECO:0000256" key="6">
    <source>
        <dbReference type="ARBA" id="ARBA00022989"/>
    </source>
</evidence>
<dbReference type="Pfam" id="PF03845">
    <property type="entry name" value="Spore_permease"/>
    <property type="match status" value="1"/>
</dbReference>
<organism evidence="9 10">
    <name type="scientific">Paenibacillus xanthanilyticus</name>
    <dbReference type="NCBI Taxonomy" id="1783531"/>
    <lineage>
        <taxon>Bacteria</taxon>
        <taxon>Bacillati</taxon>
        <taxon>Bacillota</taxon>
        <taxon>Bacilli</taxon>
        <taxon>Bacillales</taxon>
        <taxon>Paenibacillaceae</taxon>
        <taxon>Paenibacillus</taxon>
    </lineage>
</organism>
<keyword evidence="7 8" id="KW-0472">Membrane</keyword>
<evidence type="ECO:0000256" key="5">
    <source>
        <dbReference type="ARBA" id="ARBA00022692"/>
    </source>
</evidence>
<evidence type="ECO:0000256" key="1">
    <source>
        <dbReference type="ARBA" id="ARBA00004141"/>
    </source>
</evidence>
<sequence>MLSRSNGKTGTREYTALLLLTVGLKLSDTTPSLLFKSGQVAAWVVPLLAFAAMLAPFLLLLAMLKAHPGKGLVDLLVLAAGRWGGMLIGLVLCLVTLVSTALSSRTYIDIINTMGYQRTPIFALYLMLMAAVFYIANRGFETIGRTAWIVVPYIEVFLALLVVFVWYDVEWLHLLPAAGPGLPVLLREGASHGSIFGEMILFAAFVPLVRNLRAFKAASWVGYGACAVKIAGMMAVFVAVYDYPPAENMAFPFQQLTRAASIGQIISHVESVFFAFWIITTVIHFAVYVYLLAFLFARSLGLDAFEPLILPFTGLTLLIGMMPENISRVNELLDTTLHVSSFMFFLLPFVLWGMIRLRRLAQ</sequence>
<dbReference type="Proteomes" id="UP001595715">
    <property type="component" value="Unassembled WGS sequence"/>
</dbReference>
<dbReference type="PANTHER" id="PTHR34975">
    <property type="entry name" value="SPORE GERMINATION PROTEIN A2"/>
    <property type="match status" value="1"/>
</dbReference>
<feature type="transmembrane region" description="Helical" evidence="8">
    <location>
        <begin position="304"/>
        <end position="323"/>
    </location>
</feature>
<proteinExistence type="inferred from homology"/>
<dbReference type="RefSeq" id="WP_377716453.1">
    <property type="nucleotide sequence ID" value="NZ_JBHSAM010000001.1"/>
</dbReference>
<feature type="transmembrane region" description="Helical" evidence="8">
    <location>
        <begin position="335"/>
        <end position="355"/>
    </location>
</feature>
<dbReference type="PANTHER" id="PTHR34975:SF2">
    <property type="entry name" value="SPORE GERMINATION PROTEIN A2"/>
    <property type="match status" value="1"/>
</dbReference>
<feature type="transmembrane region" description="Helical" evidence="8">
    <location>
        <begin position="189"/>
        <end position="208"/>
    </location>
</feature>
<accession>A0ABV8JYT2</accession>
<evidence type="ECO:0000256" key="2">
    <source>
        <dbReference type="ARBA" id="ARBA00007998"/>
    </source>
</evidence>
<feature type="transmembrane region" description="Helical" evidence="8">
    <location>
        <begin position="43"/>
        <end position="63"/>
    </location>
</feature>
<evidence type="ECO:0000256" key="4">
    <source>
        <dbReference type="ARBA" id="ARBA00022544"/>
    </source>
</evidence>
<keyword evidence="5 8" id="KW-0812">Transmembrane</keyword>
<evidence type="ECO:0000313" key="10">
    <source>
        <dbReference type="Proteomes" id="UP001595715"/>
    </source>
</evidence>
<keyword evidence="10" id="KW-1185">Reference proteome</keyword>
<feature type="transmembrane region" description="Helical" evidence="8">
    <location>
        <begin position="220"/>
        <end position="241"/>
    </location>
</feature>
<dbReference type="InterPro" id="IPR004761">
    <property type="entry name" value="Spore_GerAB"/>
</dbReference>
<comment type="caution">
    <text evidence="9">The sequence shown here is derived from an EMBL/GenBank/DDBJ whole genome shotgun (WGS) entry which is preliminary data.</text>
</comment>
<feature type="transmembrane region" description="Helical" evidence="8">
    <location>
        <begin position="148"/>
        <end position="169"/>
    </location>
</feature>
<evidence type="ECO:0000256" key="3">
    <source>
        <dbReference type="ARBA" id="ARBA00022448"/>
    </source>
</evidence>
<evidence type="ECO:0000256" key="8">
    <source>
        <dbReference type="SAM" id="Phobius"/>
    </source>
</evidence>
<feature type="transmembrane region" description="Helical" evidence="8">
    <location>
        <begin position="274"/>
        <end position="297"/>
    </location>
</feature>
<evidence type="ECO:0000313" key="9">
    <source>
        <dbReference type="EMBL" id="MFC4098075.1"/>
    </source>
</evidence>
<comment type="subcellular location">
    <subcellularLocation>
        <location evidence="1">Membrane</location>
        <topology evidence="1">Multi-pass membrane protein</topology>
    </subcellularLocation>
</comment>